<proteinExistence type="predicted"/>
<keyword evidence="1" id="KW-1185">Reference proteome</keyword>
<sequence>MQLFPITIQTDGPVAIAVLHEEQNANQEGQQFVMVSSGDTDDTSAKAMFQQPIGNSSTSNQIGEQTEFSDNFQDQFHFYSLNIEIYMVYYFNLVGYYFYIEWMKAPEFVPRFKTIDSESCHRNSRSGGFHEASVSDVTFSPMEPGSQVIFPNLLIIILISYCQQLNALKFQEDKQCNADKRV</sequence>
<organism evidence="1 2">
    <name type="scientific">Heterorhabditis bacteriophora</name>
    <name type="common">Entomopathogenic nematode worm</name>
    <dbReference type="NCBI Taxonomy" id="37862"/>
    <lineage>
        <taxon>Eukaryota</taxon>
        <taxon>Metazoa</taxon>
        <taxon>Ecdysozoa</taxon>
        <taxon>Nematoda</taxon>
        <taxon>Chromadorea</taxon>
        <taxon>Rhabditida</taxon>
        <taxon>Rhabditina</taxon>
        <taxon>Rhabditomorpha</taxon>
        <taxon>Strongyloidea</taxon>
        <taxon>Heterorhabditidae</taxon>
        <taxon>Heterorhabditis</taxon>
    </lineage>
</organism>
<name>A0A1I7W9W8_HETBA</name>
<reference evidence="2" key="1">
    <citation type="submission" date="2016-11" db="UniProtKB">
        <authorList>
            <consortium name="WormBaseParasite"/>
        </authorList>
    </citation>
    <scope>IDENTIFICATION</scope>
</reference>
<evidence type="ECO:0000313" key="2">
    <source>
        <dbReference type="WBParaSite" id="Hba_01445"/>
    </source>
</evidence>
<dbReference type="AlphaFoldDB" id="A0A1I7W9W8"/>
<evidence type="ECO:0000313" key="1">
    <source>
        <dbReference type="Proteomes" id="UP000095283"/>
    </source>
</evidence>
<dbReference type="Proteomes" id="UP000095283">
    <property type="component" value="Unplaced"/>
</dbReference>
<accession>A0A1I7W9W8</accession>
<dbReference type="WBParaSite" id="Hba_01445">
    <property type="protein sequence ID" value="Hba_01445"/>
    <property type="gene ID" value="Hba_01445"/>
</dbReference>
<protein>
    <submittedName>
        <fullName evidence="2">Uncharacterized protein</fullName>
    </submittedName>
</protein>